<evidence type="ECO:0000313" key="2">
    <source>
        <dbReference type="EMBL" id="MFO3664709.1"/>
    </source>
</evidence>
<sequence length="95" mass="10728">MILSVKDEFARAHNIYESDSQVVTHLNISANEKIPSHKSTMNVIVVIYEGEVEFTENEDTYNIKPGDIVQMNPNTPHSLKAIIDSKLMVIKSDLK</sequence>
<protein>
    <submittedName>
        <fullName evidence="2">Cupin domain-containing protein</fullName>
    </submittedName>
</protein>
<gene>
    <name evidence="2" type="ORF">ACCQ41_00335</name>
</gene>
<evidence type="ECO:0000259" key="1">
    <source>
        <dbReference type="Pfam" id="PF07883"/>
    </source>
</evidence>
<name>A0ABW9M5I2_9FIRM</name>
<dbReference type="Proteomes" id="UP001637996">
    <property type="component" value="Unassembled WGS sequence"/>
</dbReference>
<keyword evidence="3" id="KW-1185">Reference proteome</keyword>
<feature type="domain" description="Cupin type-2" evidence="1">
    <location>
        <begin position="28"/>
        <end position="86"/>
    </location>
</feature>
<dbReference type="RefSeq" id="WP_410030500.1">
    <property type="nucleotide sequence ID" value="NZ_JBGMEI010000001.1"/>
</dbReference>
<dbReference type="EMBL" id="JBGMEI010000001">
    <property type="protein sequence ID" value="MFO3664709.1"/>
    <property type="molecule type" value="Genomic_DNA"/>
</dbReference>
<evidence type="ECO:0000313" key="3">
    <source>
        <dbReference type="Proteomes" id="UP001637996"/>
    </source>
</evidence>
<dbReference type="InterPro" id="IPR013096">
    <property type="entry name" value="Cupin_2"/>
</dbReference>
<organism evidence="2 3">
    <name type="scientific">Anaerococcus martiniensis</name>
    <dbReference type="NCBI Taxonomy" id="3115615"/>
    <lineage>
        <taxon>Bacteria</taxon>
        <taxon>Bacillati</taxon>
        <taxon>Bacillota</taxon>
        <taxon>Tissierellia</taxon>
        <taxon>Tissierellales</taxon>
        <taxon>Peptoniphilaceae</taxon>
        <taxon>Anaerococcus</taxon>
    </lineage>
</organism>
<dbReference type="SUPFAM" id="SSF51182">
    <property type="entry name" value="RmlC-like cupins"/>
    <property type="match status" value="1"/>
</dbReference>
<dbReference type="CDD" id="cd02230">
    <property type="entry name" value="cupin_HP0902-like"/>
    <property type="match status" value="1"/>
</dbReference>
<dbReference type="Pfam" id="PF07883">
    <property type="entry name" value="Cupin_2"/>
    <property type="match status" value="1"/>
</dbReference>
<dbReference type="Gene3D" id="2.60.120.10">
    <property type="entry name" value="Jelly Rolls"/>
    <property type="match status" value="1"/>
</dbReference>
<dbReference type="PANTHER" id="PTHR37694">
    <property type="entry name" value="SLR8022 PROTEIN"/>
    <property type="match status" value="1"/>
</dbReference>
<comment type="caution">
    <text evidence="2">The sequence shown here is derived from an EMBL/GenBank/DDBJ whole genome shotgun (WGS) entry which is preliminary data.</text>
</comment>
<accession>A0ABW9M5I2</accession>
<reference evidence="2 3" key="1">
    <citation type="journal article" date="2025" name="Anaerobe">
        <title>Description of Anaerococcus kampingiae sp. nov., Anaerococcus groningensis sp. nov., Anaerococcus martiniensis sp. nov., and Anaerococcus cruorum sp. nov., isolated from human clinical specimens.</title>
        <authorList>
            <person name="Boiten K.E."/>
            <person name="Meijer J."/>
            <person name="van Wezel E.M."/>
            <person name="Veloo A.C.M."/>
        </authorList>
    </citation>
    <scope>NUCLEOTIDE SEQUENCE [LARGE SCALE GENOMIC DNA]</scope>
    <source>
        <strain evidence="2 3">ENR0831</strain>
    </source>
</reference>
<proteinExistence type="predicted"/>
<dbReference type="InterPro" id="IPR014710">
    <property type="entry name" value="RmlC-like_jellyroll"/>
</dbReference>
<dbReference type="PANTHER" id="PTHR37694:SF1">
    <property type="entry name" value="SLR8022 PROTEIN"/>
    <property type="match status" value="1"/>
</dbReference>
<dbReference type="InterPro" id="IPR011051">
    <property type="entry name" value="RmlC_Cupin_sf"/>
</dbReference>